<dbReference type="EMBL" id="CP002453">
    <property type="protein sequence ID" value="ADV48807.1"/>
    <property type="molecule type" value="Genomic_DNA"/>
</dbReference>
<dbReference type="OrthoDB" id="9892870at2"/>
<reference evidence="1 2" key="1">
    <citation type="journal article" date="2010" name="Stand. Genomic Sci.">
        <title>Complete genome sequence of Cellulophaga algicola type strain (IC166).</title>
        <authorList>
            <person name="Abt B."/>
            <person name="Lu M."/>
            <person name="Misra M."/>
            <person name="Han C."/>
            <person name="Nolan M."/>
            <person name="Lucas S."/>
            <person name="Hammon N."/>
            <person name="Deshpande S."/>
            <person name="Cheng J.F."/>
            <person name="Tapia R."/>
            <person name="Goodwin L."/>
            <person name="Pitluck S."/>
            <person name="Liolios K."/>
            <person name="Pagani I."/>
            <person name="Ivanova N."/>
            <person name="Mavromatis K."/>
            <person name="Ovchinikova G."/>
            <person name="Pati A."/>
            <person name="Chen A."/>
            <person name="Palaniappan K."/>
            <person name="Land M."/>
            <person name="Hauser L."/>
            <person name="Chang Y.J."/>
            <person name="Jeffries C.D."/>
            <person name="Detter J.C."/>
            <person name="Brambilla E."/>
            <person name="Rohde M."/>
            <person name="Tindall B.J."/>
            <person name="Goker M."/>
            <person name="Woyke T."/>
            <person name="Bristow J."/>
            <person name="Eisen J.A."/>
            <person name="Markowitz V."/>
            <person name="Hugenholtz P."/>
            <person name="Kyrpides N.C."/>
            <person name="Klenk H.P."/>
            <person name="Lapidus A."/>
        </authorList>
    </citation>
    <scope>NUCLEOTIDE SEQUENCE [LARGE SCALE GENOMIC DNA]</scope>
    <source>
        <strain evidence="2">DSM 14237 / IC166 / ACAM 630</strain>
    </source>
</reference>
<proteinExistence type="predicted"/>
<evidence type="ECO:0000313" key="2">
    <source>
        <dbReference type="Proteomes" id="UP000008634"/>
    </source>
</evidence>
<dbReference type="KEGG" id="cao:Celal_1495"/>
<protein>
    <submittedName>
        <fullName evidence="1">Uncharacterized protein</fullName>
    </submittedName>
</protein>
<evidence type="ECO:0000313" key="1">
    <source>
        <dbReference type="EMBL" id="ADV48807.1"/>
    </source>
</evidence>
<dbReference type="eggNOG" id="ENOG502ZNN4">
    <property type="taxonomic scope" value="Bacteria"/>
</dbReference>
<dbReference type="Proteomes" id="UP000008634">
    <property type="component" value="Chromosome"/>
</dbReference>
<name>E6XAA8_CELAD</name>
<keyword evidence="2" id="KW-1185">Reference proteome</keyword>
<dbReference type="HOGENOM" id="CLU_1966603_0_0_10"/>
<accession>E6XAA8</accession>
<organism evidence="1 2">
    <name type="scientific">Cellulophaga algicola (strain DSM 14237 / IC166 / ACAM 630)</name>
    <dbReference type="NCBI Taxonomy" id="688270"/>
    <lineage>
        <taxon>Bacteria</taxon>
        <taxon>Pseudomonadati</taxon>
        <taxon>Bacteroidota</taxon>
        <taxon>Flavobacteriia</taxon>
        <taxon>Flavobacteriales</taxon>
        <taxon>Flavobacteriaceae</taxon>
        <taxon>Cellulophaga</taxon>
    </lineage>
</organism>
<dbReference type="AlphaFoldDB" id="E6XAA8"/>
<dbReference type="RefSeq" id="WP_013550288.1">
    <property type="nucleotide sequence ID" value="NC_014934.1"/>
</dbReference>
<sequence length="127" mass="14848">MLESLIIDLFEKVNRKTITQENIDIIVILLEENNLDDVTMVPIWFTDLFKSILQQENVPRTFYRREIHQGDITNFLAELEELINAEWNDCGEAVEVFFPNINMFVCISSEGNFYEIINQRKGLSTDA</sequence>
<gene>
    <name evidence="1" type="ordered locus">Celal_1495</name>
</gene>